<dbReference type="CDD" id="cd00093">
    <property type="entry name" value="HTH_XRE"/>
    <property type="match status" value="1"/>
</dbReference>
<sequence length="284" mass="33818">MRWNFGTVYKNIRKSKGLSQKDICNDFISRSSLSKFENNTVLPRYEHMIYLLEQIDMSSDEFSYICNMYKPDKKQDILIAFDNLTSLVDKEELNELITKCSSFLKSNQSKLINDIRDILRVYYNILASPPNSSNDEVSNLFSKIWNQFEKIDTWYYYDIKLISIVLFFIPIDIVDKFVDKILKRLDDYKYFKDMQIVQLSILMNLSTKYLYGGSQEKCKAYSSMLMELSRKYKRYDYYLIASIRISICTNSLKEAQEKAMTLKFINEDKLFSEIQKELNFFKKN</sequence>
<dbReference type="SMART" id="SM00530">
    <property type="entry name" value="HTH_XRE"/>
    <property type="match status" value="1"/>
</dbReference>
<proteinExistence type="predicted"/>
<name>A0A2X3V1K2_STRSA</name>
<dbReference type="InterPro" id="IPR010982">
    <property type="entry name" value="Lambda_DNA-bd_dom_sf"/>
</dbReference>
<organism evidence="2 3">
    <name type="scientific">Streptococcus sanguinis</name>
    <dbReference type="NCBI Taxonomy" id="1305"/>
    <lineage>
        <taxon>Bacteria</taxon>
        <taxon>Bacillati</taxon>
        <taxon>Bacillota</taxon>
        <taxon>Bacilli</taxon>
        <taxon>Lactobacillales</taxon>
        <taxon>Streptococcaceae</taxon>
        <taxon>Streptococcus</taxon>
    </lineage>
</organism>
<dbReference type="GO" id="GO:0003677">
    <property type="term" value="F:DNA binding"/>
    <property type="evidence" value="ECO:0007669"/>
    <property type="project" value="InterPro"/>
</dbReference>
<dbReference type="PROSITE" id="PS50943">
    <property type="entry name" value="HTH_CROC1"/>
    <property type="match status" value="1"/>
</dbReference>
<dbReference type="SUPFAM" id="SSF47413">
    <property type="entry name" value="lambda repressor-like DNA-binding domains"/>
    <property type="match status" value="1"/>
</dbReference>
<feature type="domain" description="HTH cro/C1-type" evidence="1">
    <location>
        <begin position="10"/>
        <end position="62"/>
    </location>
</feature>
<evidence type="ECO:0000313" key="3">
    <source>
        <dbReference type="Proteomes" id="UP000249623"/>
    </source>
</evidence>
<dbReference type="InterPro" id="IPR011990">
    <property type="entry name" value="TPR-like_helical_dom_sf"/>
</dbReference>
<dbReference type="RefSeq" id="WP_002924079.1">
    <property type="nucleotide sequence ID" value="NZ_LS483346.1"/>
</dbReference>
<reference evidence="2 3" key="1">
    <citation type="submission" date="2018-06" db="EMBL/GenBank/DDBJ databases">
        <authorList>
            <consortium name="Pathogen Informatics"/>
            <person name="Doyle S."/>
        </authorList>
    </citation>
    <scope>NUCLEOTIDE SEQUENCE [LARGE SCALE GENOMIC DNA]</scope>
    <source>
        <strain evidence="2 3">NCTC11085</strain>
    </source>
</reference>
<gene>
    <name evidence="2" type="ORF">NCTC11085_01518</name>
</gene>
<dbReference type="AlphaFoldDB" id="A0A2X3V1K2"/>
<dbReference type="InterPro" id="IPR001387">
    <property type="entry name" value="Cro/C1-type_HTH"/>
</dbReference>
<evidence type="ECO:0000313" key="2">
    <source>
        <dbReference type="EMBL" id="SQF35140.1"/>
    </source>
</evidence>
<dbReference type="Gene3D" id="1.25.40.10">
    <property type="entry name" value="Tetratricopeptide repeat domain"/>
    <property type="match status" value="1"/>
</dbReference>
<evidence type="ECO:0000259" key="1">
    <source>
        <dbReference type="PROSITE" id="PS50943"/>
    </source>
</evidence>
<protein>
    <submittedName>
        <fullName evidence="2">Transcriptional regulator</fullName>
    </submittedName>
</protein>
<dbReference type="EMBL" id="LS483346">
    <property type="protein sequence ID" value="SQF35140.1"/>
    <property type="molecule type" value="Genomic_DNA"/>
</dbReference>
<dbReference type="PANTHER" id="PTHR37038">
    <property type="entry name" value="TRANSCRIPTIONAL REGULATOR-RELATED"/>
    <property type="match status" value="1"/>
</dbReference>
<dbReference type="InterPro" id="IPR053163">
    <property type="entry name" value="HTH-type_regulator_Rgg"/>
</dbReference>
<dbReference type="InterPro" id="IPR010057">
    <property type="entry name" value="Transcription_activator_Rgg_C"/>
</dbReference>
<dbReference type="PANTHER" id="PTHR37038:SF13">
    <property type="entry name" value="HTH CRO_C1-TYPE DOMAIN-CONTAINING PROTEIN"/>
    <property type="match status" value="1"/>
</dbReference>
<dbReference type="Pfam" id="PF21259">
    <property type="entry name" value="Rgg_C"/>
    <property type="match status" value="1"/>
</dbReference>
<accession>A0A2X3V1K2</accession>
<dbReference type="Proteomes" id="UP000249623">
    <property type="component" value="Chromosome 1"/>
</dbReference>